<reference evidence="2" key="1">
    <citation type="submission" date="2022-01" db="UniProtKB">
        <authorList>
            <consortium name="EnsemblMetazoa"/>
        </authorList>
    </citation>
    <scope>IDENTIFICATION</scope>
</reference>
<dbReference type="RefSeq" id="XP_014242939.1">
    <property type="nucleotide sequence ID" value="XM_014387453.2"/>
</dbReference>
<evidence type="ECO:0000313" key="3">
    <source>
        <dbReference type="Proteomes" id="UP000494040"/>
    </source>
</evidence>
<dbReference type="EnsemblMetazoa" id="XM_014387453.2">
    <property type="protein sequence ID" value="XP_014242939.1"/>
    <property type="gene ID" value="LOC106662992"/>
</dbReference>
<dbReference type="KEGG" id="clec:106662992"/>
<proteinExistence type="predicted"/>
<keyword evidence="3" id="KW-1185">Reference proteome</keyword>
<feature type="region of interest" description="Disordered" evidence="1">
    <location>
        <begin position="57"/>
        <end position="108"/>
    </location>
</feature>
<accession>A0A8I6RGI7</accession>
<dbReference type="Proteomes" id="UP000494040">
    <property type="component" value="Unassembled WGS sequence"/>
</dbReference>
<dbReference type="AlphaFoldDB" id="A0A8I6RGI7"/>
<organism evidence="2 3">
    <name type="scientific">Cimex lectularius</name>
    <name type="common">Bed bug</name>
    <name type="synonym">Acanthia lectularia</name>
    <dbReference type="NCBI Taxonomy" id="79782"/>
    <lineage>
        <taxon>Eukaryota</taxon>
        <taxon>Metazoa</taxon>
        <taxon>Ecdysozoa</taxon>
        <taxon>Arthropoda</taxon>
        <taxon>Hexapoda</taxon>
        <taxon>Insecta</taxon>
        <taxon>Pterygota</taxon>
        <taxon>Neoptera</taxon>
        <taxon>Paraneoptera</taxon>
        <taxon>Hemiptera</taxon>
        <taxon>Heteroptera</taxon>
        <taxon>Panheteroptera</taxon>
        <taxon>Cimicomorpha</taxon>
        <taxon>Cimicidae</taxon>
        <taxon>Cimex</taxon>
    </lineage>
</organism>
<dbReference type="GeneID" id="106662992"/>
<protein>
    <submittedName>
        <fullName evidence="2">Uncharacterized protein</fullName>
    </submittedName>
</protein>
<sequence length="158" mass="18929">MKWLVVLFCYLACSRGTFLLPLLLYNLINPRQPAMTHKPEPPHYDFVKVYDHFDHHGDHHDDHHGHHGDHHDDHHDHHLDHHDDHHGHHGDHHDDHHDHHVDHHDDYHDHHHYKVVKLEPPKIKVIPGLVKISDPVVKVKVKVTKEKDYEDHTDKYDY</sequence>
<name>A0A8I6RGI7_CIMLE</name>
<evidence type="ECO:0000313" key="2">
    <source>
        <dbReference type="EnsemblMetazoa" id="XP_014242939.1"/>
    </source>
</evidence>
<evidence type="ECO:0000256" key="1">
    <source>
        <dbReference type="SAM" id="MobiDB-lite"/>
    </source>
</evidence>